<keyword evidence="2 4" id="KW-0378">Hydrolase</keyword>
<evidence type="ECO:0000313" key="4">
    <source>
        <dbReference type="EMBL" id="ABD42526.1"/>
    </source>
</evidence>
<dbReference type="InterPro" id="IPR020084">
    <property type="entry name" value="NUDIX_hydrolase_CS"/>
</dbReference>
<dbReference type="InParanoid" id="Q2FS64"/>
<proteinExistence type="predicted"/>
<keyword evidence="5" id="KW-1185">Reference proteome</keyword>
<dbReference type="STRING" id="323259.Mhun_2834"/>
<evidence type="ECO:0000259" key="3">
    <source>
        <dbReference type="PROSITE" id="PS51462"/>
    </source>
</evidence>
<evidence type="ECO:0000256" key="2">
    <source>
        <dbReference type="ARBA" id="ARBA00022801"/>
    </source>
</evidence>
<dbReference type="InterPro" id="IPR000086">
    <property type="entry name" value="NUDIX_hydrolase_dom"/>
</dbReference>
<dbReference type="PROSITE" id="PS51462">
    <property type="entry name" value="NUDIX"/>
    <property type="match status" value="1"/>
</dbReference>
<reference evidence="5" key="1">
    <citation type="journal article" date="2016" name="Stand. Genomic Sci.">
        <title>Complete genome sequence of Methanospirillum hungatei type strain JF1.</title>
        <authorList>
            <person name="Gunsalus R.P."/>
            <person name="Cook L.E."/>
            <person name="Crable B."/>
            <person name="Rohlin L."/>
            <person name="McDonald E."/>
            <person name="Mouttaki H."/>
            <person name="Sieber J.R."/>
            <person name="Poweleit N."/>
            <person name="Zhou H."/>
            <person name="Lapidus A.L."/>
            <person name="Daligault H.E."/>
            <person name="Land M."/>
            <person name="Gilna P."/>
            <person name="Ivanova N."/>
            <person name="Kyrpides N."/>
            <person name="Culley D.E."/>
            <person name="McInerney M.J."/>
        </authorList>
    </citation>
    <scope>NUCLEOTIDE SEQUENCE [LARGE SCALE GENOMIC DNA]</scope>
    <source>
        <strain evidence="5">ATCC 27890 / DSM 864 / NBRC 100397 / JF-1</strain>
    </source>
</reference>
<dbReference type="Pfam" id="PF00293">
    <property type="entry name" value="NUDIX"/>
    <property type="match status" value="1"/>
</dbReference>
<accession>Q2FS64</accession>
<dbReference type="GO" id="GO:0019693">
    <property type="term" value="P:ribose phosphate metabolic process"/>
    <property type="evidence" value="ECO:0007669"/>
    <property type="project" value="TreeGrafter"/>
</dbReference>
<organism evidence="4 5">
    <name type="scientific">Methanospirillum hungatei JF-1 (strain ATCC 27890 / DSM 864 / NBRC 100397 / JF-1)</name>
    <dbReference type="NCBI Taxonomy" id="323259"/>
    <lineage>
        <taxon>Archaea</taxon>
        <taxon>Methanobacteriati</taxon>
        <taxon>Methanobacteriota</taxon>
        <taxon>Stenosarchaea group</taxon>
        <taxon>Methanomicrobia</taxon>
        <taxon>Methanomicrobiales</taxon>
        <taxon>Methanospirillaceae</taxon>
        <taxon>Methanospirillum</taxon>
    </lineage>
</organism>
<comment type="cofactor">
    <cofactor evidence="1">
        <name>Mg(2+)</name>
        <dbReference type="ChEBI" id="CHEBI:18420"/>
    </cofactor>
</comment>
<protein>
    <submittedName>
        <fullName evidence="4">NUDIX hydrolase</fullName>
    </submittedName>
</protein>
<dbReference type="InterPro" id="IPR015797">
    <property type="entry name" value="NUDIX_hydrolase-like_dom_sf"/>
</dbReference>
<sequence>MEIYRGRRLWVEKRGFHLPDGREKEAIVVHPGDAVVILPHEGDDILLIRQWRSPIGTYIFEAPAGTMEEGEDPMETAKRELIEETGMAAGSMHALGYIYTTPGFTDERLWLFEATDLVPSREHSPDDDEVIEPVRVTVPQIREMIRTGEIVDAKTICIFYRWICERSDE</sequence>
<dbReference type="PROSITE" id="PS00893">
    <property type="entry name" value="NUDIX_BOX"/>
    <property type="match status" value="1"/>
</dbReference>
<dbReference type="PANTHER" id="PTHR11839:SF18">
    <property type="entry name" value="NUDIX HYDROLASE DOMAIN-CONTAINING PROTEIN"/>
    <property type="match status" value="1"/>
</dbReference>
<feature type="domain" description="Nudix hydrolase" evidence="3">
    <location>
        <begin position="30"/>
        <end position="158"/>
    </location>
</feature>
<evidence type="ECO:0000256" key="1">
    <source>
        <dbReference type="ARBA" id="ARBA00001946"/>
    </source>
</evidence>
<dbReference type="CDD" id="cd03424">
    <property type="entry name" value="NUDIX_ADPRase_Nudt5_UGPPase_Nudt14"/>
    <property type="match status" value="1"/>
</dbReference>
<dbReference type="EMBL" id="CP000254">
    <property type="protein sequence ID" value="ABD42526.1"/>
    <property type="molecule type" value="Genomic_DNA"/>
</dbReference>
<dbReference type="EnsemblBacteria" id="ABD42526">
    <property type="protein sequence ID" value="ABD42526"/>
    <property type="gene ID" value="Mhun_2834"/>
</dbReference>
<dbReference type="RefSeq" id="WP_011449780.1">
    <property type="nucleotide sequence ID" value="NC_007796.1"/>
</dbReference>
<dbReference type="GO" id="GO:0006753">
    <property type="term" value="P:nucleoside phosphate metabolic process"/>
    <property type="evidence" value="ECO:0007669"/>
    <property type="project" value="TreeGrafter"/>
</dbReference>
<evidence type="ECO:0000313" key="5">
    <source>
        <dbReference type="Proteomes" id="UP000001941"/>
    </source>
</evidence>
<dbReference type="KEGG" id="mhu:Mhun_2834"/>
<dbReference type="GO" id="GO:0016787">
    <property type="term" value="F:hydrolase activity"/>
    <property type="evidence" value="ECO:0007669"/>
    <property type="project" value="UniProtKB-KW"/>
</dbReference>
<dbReference type="HOGENOM" id="CLU_062658_5_1_2"/>
<dbReference type="OrthoDB" id="104705at2157"/>
<dbReference type="Gene3D" id="3.90.79.10">
    <property type="entry name" value="Nucleoside Triphosphate Pyrophosphohydrolase"/>
    <property type="match status" value="1"/>
</dbReference>
<dbReference type="AlphaFoldDB" id="Q2FS64"/>
<dbReference type="PANTHER" id="PTHR11839">
    <property type="entry name" value="UDP/ADP-SUGAR PYROPHOSPHATASE"/>
    <property type="match status" value="1"/>
</dbReference>
<dbReference type="GeneID" id="3923103"/>
<dbReference type="SUPFAM" id="SSF55811">
    <property type="entry name" value="Nudix"/>
    <property type="match status" value="1"/>
</dbReference>
<dbReference type="eggNOG" id="arCOG01073">
    <property type="taxonomic scope" value="Archaea"/>
</dbReference>
<name>Q2FS64_METHJ</name>
<gene>
    <name evidence="4" type="ordered locus">Mhun_2834</name>
</gene>
<dbReference type="Proteomes" id="UP000001941">
    <property type="component" value="Chromosome"/>
</dbReference>